<organism evidence="1 2">
    <name type="scientific">Promethearchaeum syntrophicum</name>
    <dbReference type="NCBI Taxonomy" id="2594042"/>
    <lineage>
        <taxon>Archaea</taxon>
        <taxon>Promethearchaeati</taxon>
        <taxon>Promethearchaeota</taxon>
        <taxon>Promethearchaeia</taxon>
        <taxon>Promethearchaeales</taxon>
        <taxon>Promethearchaeaceae</taxon>
        <taxon>Promethearchaeum</taxon>
    </lineage>
</organism>
<reference evidence="1 2" key="2">
    <citation type="journal article" date="2024" name="Int. J. Syst. Evol. Microbiol.">
        <title>Promethearchaeum syntrophicum gen. nov., sp. nov., an anaerobic, obligately syntrophic archaeon, the first isolate of the lineage 'Asgard' archaea, and proposal of the new archaeal phylum Promethearchaeota phyl. nov. and kingdom Promethearchaeati regn. nov.</title>
        <authorList>
            <person name="Imachi H."/>
            <person name="Nobu M.K."/>
            <person name="Kato S."/>
            <person name="Takaki Y."/>
            <person name="Miyazaki M."/>
            <person name="Miyata M."/>
            <person name="Ogawara M."/>
            <person name="Saito Y."/>
            <person name="Sakai S."/>
            <person name="Tahara Y.O."/>
            <person name="Takano Y."/>
            <person name="Tasumi E."/>
            <person name="Uematsu K."/>
            <person name="Yoshimura T."/>
            <person name="Itoh T."/>
            <person name="Ohkuma M."/>
            <person name="Takai K."/>
        </authorList>
    </citation>
    <scope>NUCLEOTIDE SEQUENCE [LARGE SCALE GENOMIC DNA]</scope>
    <source>
        <strain evidence="1 2">MK-D1</strain>
    </source>
</reference>
<proteinExistence type="predicted"/>
<keyword evidence="2" id="KW-1185">Reference proteome</keyword>
<name>A0A5B9D8I0_9ARCH</name>
<accession>A0A5B9D8I0</accession>
<evidence type="ECO:0000313" key="1">
    <source>
        <dbReference type="EMBL" id="QEE15414.1"/>
    </source>
</evidence>
<dbReference type="Proteomes" id="UP000321408">
    <property type="component" value="Chromosome"/>
</dbReference>
<protein>
    <submittedName>
        <fullName evidence="1">Uncharacterized protein</fullName>
    </submittedName>
</protein>
<dbReference type="RefSeq" id="WP_147662322.1">
    <property type="nucleotide sequence ID" value="NZ_CP042905.2"/>
</dbReference>
<evidence type="ECO:0000313" key="2">
    <source>
        <dbReference type="Proteomes" id="UP000321408"/>
    </source>
</evidence>
<dbReference type="GeneID" id="41329231"/>
<gene>
    <name evidence="1" type="ORF">DSAG12_01239</name>
</gene>
<reference evidence="1 2" key="1">
    <citation type="journal article" date="2020" name="Nature">
        <title>Isolation of an archaeon at the prokaryote-eukaryote interface.</title>
        <authorList>
            <person name="Imachi H."/>
            <person name="Nobu M.K."/>
            <person name="Nakahara N."/>
            <person name="Morono Y."/>
            <person name="Ogawara M."/>
            <person name="Takaki Y."/>
            <person name="Takano Y."/>
            <person name="Uematsu K."/>
            <person name="Ikuta T."/>
            <person name="Ito M."/>
            <person name="Matsui Y."/>
            <person name="Miyazaki M."/>
            <person name="Murata K."/>
            <person name="Saito Y."/>
            <person name="Sakai S."/>
            <person name="Song C."/>
            <person name="Tasumi E."/>
            <person name="Yamanaka Y."/>
            <person name="Yamaguchi T."/>
            <person name="Kamagata Y."/>
            <person name="Tamaki H."/>
            <person name="Takai K."/>
        </authorList>
    </citation>
    <scope>NUCLEOTIDE SEQUENCE [LARGE SCALE GENOMIC DNA]</scope>
    <source>
        <strain evidence="1 2">MK-D1</strain>
    </source>
</reference>
<dbReference type="AlphaFoldDB" id="A0A5B9D8I0"/>
<dbReference type="EMBL" id="CP042905">
    <property type="protein sequence ID" value="QEE15414.1"/>
    <property type="molecule type" value="Genomic_DNA"/>
</dbReference>
<dbReference type="KEGG" id="psyt:DSAG12_01239"/>
<sequence length="485" mass="58400">MGKKKIPLTPNEIQQVKMLSKILLDTLPNLYKIVQHNYFTFYPQIGFSFEIFSDPIKSQKFGFVPNFSRIYMHYQINKIIPQRQKEMKKMVLNNPNFPFANYVMSQLPDFESSSFYATKFKQFLSNQQKLSPFMLKRKEISKKYPYWEKTLSDSFLRVMNNPLNLIQKHNNLIKIEWSIAIDSYIHDFELIIQYFIDPLIPDLLKKKIDSYSKKIHFFFQDDTKLINKYQHTIIKPYFRTLLAHQWYYYDYIKEEFVFLRKIENQEHPKTLSIKECIDLCRNINILVNCLILLYLQEYDKDDFTRNMKSEFTNQFSQMQDIYSKTNLMKHPIYQDLSKIKGITIDFQKIHNNWNQIRESDKLHLYSLITDSCIMFQTYNGISKPKPDFIMNAAFRTIYLANYYLTYKKLLQPLYEIFNPSSPHHHIPESKIFEFCDTLNDGKFKELYSDLNVDNRNAIAHRHPEIHQNQSFRILFGKNISYRMAI</sequence>